<dbReference type="AlphaFoldDB" id="A0A6G9YHU4"/>
<keyword evidence="3" id="KW-0804">Transcription</keyword>
<keyword evidence="8" id="KW-1185">Reference proteome</keyword>
<feature type="DNA-binding region" description="H-T-H motif" evidence="4">
    <location>
        <begin position="42"/>
        <end position="61"/>
    </location>
</feature>
<dbReference type="InterPro" id="IPR050109">
    <property type="entry name" value="HTH-type_TetR-like_transc_reg"/>
</dbReference>
<evidence type="ECO:0000256" key="4">
    <source>
        <dbReference type="PROSITE-ProRule" id="PRU00335"/>
    </source>
</evidence>
<dbReference type="RefSeq" id="WP_167475372.1">
    <property type="nucleotide sequence ID" value="NZ_CP046172.1"/>
</dbReference>
<feature type="domain" description="HTH tetR-type" evidence="6">
    <location>
        <begin position="21"/>
        <end position="79"/>
    </location>
</feature>
<evidence type="ECO:0000256" key="3">
    <source>
        <dbReference type="ARBA" id="ARBA00023163"/>
    </source>
</evidence>
<dbReference type="InterPro" id="IPR001647">
    <property type="entry name" value="HTH_TetR"/>
</dbReference>
<evidence type="ECO:0000313" key="7">
    <source>
        <dbReference type="EMBL" id="QIS12730.1"/>
    </source>
</evidence>
<sequence length="211" mass="23228">MSEPTSKNGHTSESGRTAQRRRTRRAIVEATMSLLARGIEPSINDIADAAEVARRTVYLHFPTLDQLLLDATIGNLSTDTDTVIEQVDSDDPRARIRALVDALCANIGDTLPMGRRLVKLTVDTAPSTDDQPRRGYRRVRWIEWALEPLRKSLSPNEFENLVSSVALVIGWEAFIVLTDVRGMGPEAIGELCTRTAITLIDAADPTAHPTK</sequence>
<protein>
    <submittedName>
        <fullName evidence="7">TetR family transcriptional regulator</fullName>
    </submittedName>
</protein>
<dbReference type="Gene3D" id="1.10.357.10">
    <property type="entry name" value="Tetracycline Repressor, domain 2"/>
    <property type="match status" value="1"/>
</dbReference>
<keyword evidence="2 4" id="KW-0238">DNA-binding</keyword>
<proteinExistence type="predicted"/>
<dbReference type="GO" id="GO:0003700">
    <property type="term" value="F:DNA-binding transcription factor activity"/>
    <property type="evidence" value="ECO:0007669"/>
    <property type="project" value="TreeGrafter"/>
</dbReference>
<gene>
    <name evidence="7" type="ORF">F5544_24375</name>
</gene>
<organism evidence="7 8">
    <name type="scientific">Nocardia arthritidis</name>
    <dbReference type="NCBI Taxonomy" id="228602"/>
    <lineage>
        <taxon>Bacteria</taxon>
        <taxon>Bacillati</taxon>
        <taxon>Actinomycetota</taxon>
        <taxon>Actinomycetes</taxon>
        <taxon>Mycobacteriales</taxon>
        <taxon>Nocardiaceae</taxon>
        <taxon>Nocardia</taxon>
    </lineage>
</organism>
<feature type="region of interest" description="Disordered" evidence="5">
    <location>
        <begin position="1"/>
        <end position="23"/>
    </location>
</feature>
<evidence type="ECO:0000256" key="1">
    <source>
        <dbReference type="ARBA" id="ARBA00023015"/>
    </source>
</evidence>
<reference evidence="7 8" key="1">
    <citation type="journal article" date="2019" name="ACS Chem. Biol.">
        <title>Identification and Mobilization of a Cryptic Antibiotic Biosynthesis Gene Locus from a Human-Pathogenic Nocardia Isolate.</title>
        <authorList>
            <person name="Herisse M."/>
            <person name="Ishida K."/>
            <person name="Porter J.L."/>
            <person name="Howden B."/>
            <person name="Hertweck C."/>
            <person name="Stinear T.P."/>
            <person name="Pidot S.J."/>
        </authorList>
    </citation>
    <scope>NUCLEOTIDE SEQUENCE [LARGE SCALE GENOMIC DNA]</scope>
    <source>
        <strain evidence="7 8">AUSMDU00012717</strain>
    </source>
</reference>
<dbReference type="PANTHER" id="PTHR30055:SF234">
    <property type="entry name" value="HTH-TYPE TRANSCRIPTIONAL REGULATOR BETI"/>
    <property type="match status" value="1"/>
</dbReference>
<dbReference type="Pfam" id="PF00440">
    <property type="entry name" value="TetR_N"/>
    <property type="match status" value="1"/>
</dbReference>
<dbReference type="EMBL" id="CP046172">
    <property type="protein sequence ID" value="QIS12730.1"/>
    <property type="molecule type" value="Genomic_DNA"/>
</dbReference>
<evidence type="ECO:0000313" key="8">
    <source>
        <dbReference type="Proteomes" id="UP000503540"/>
    </source>
</evidence>
<dbReference type="PANTHER" id="PTHR30055">
    <property type="entry name" value="HTH-TYPE TRANSCRIPTIONAL REGULATOR RUTR"/>
    <property type="match status" value="1"/>
</dbReference>
<keyword evidence="1" id="KW-0805">Transcription regulation</keyword>
<accession>A0A6G9YHU4</accession>
<dbReference type="SUPFAM" id="SSF46689">
    <property type="entry name" value="Homeodomain-like"/>
    <property type="match status" value="1"/>
</dbReference>
<name>A0A6G9YHU4_9NOCA</name>
<evidence type="ECO:0000256" key="2">
    <source>
        <dbReference type="ARBA" id="ARBA00023125"/>
    </source>
</evidence>
<evidence type="ECO:0000256" key="5">
    <source>
        <dbReference type="SAM" id="MobiDB-lite"/>
    </source>
</evidence>
<dbReference type="PROSITE" id="PS50977">
    <property type="entry name" value="HTH_TETR_2"/>
    <property type="match status" value="1"/>
</dbReference>
<dbReference type="KEGG" id="nah:F5544_24375"/>
<evidence type="ECO:0000259" key="6">
    <source>
        <dbReference type="PROSITE" id="PS50977"/>
    </source>
</evidence>
<dbReference type="GO" id="GO:0000976">
    <property type="term" value="F:transcription cis-regulatory region binding"/>
    <property type="evidence" value="ECO:0007669"/>
    <property type="project" value="TreeGrafter"/>
</dbReference>
<dbReference type="InterPro" id="IPR009057">
    <property type="entry name" value="Homeodomain-like_sf"/>
</dbReference>
<dbReference type="Proteomes" id="UP000503540">
    <property type="component" value="Chromosome"/>
</dbReference>
<feature type="compositionally biased region" description="Polar residues" evidence="5">
    <location>
        <begin position="1"/>
        <end position="15"/>
    </location>
</feature>